<dbReference type="InterPro" id="IPR008030">
    <property type="entry name" value="NmrA-like"/>
</dbReference>
<protein>
    <submittedName>
        <fullName evidence="2">SDR family oxidoreductase</fullName>
    </submittedName>
</protein>
<dbReference type="RefSeq" id="WP_141447584.1">
    <property type="nucleotide sequence ID" value="NZ_CP041217.1"/>
</dbReference>
<dbReference type="OrthoDB" id="152510at2"/>
<dbReference type="Gene3D" id="3.40.50.720">
    <property type="entry name" value="NAD(P)-binding Rossmann-like Domain"/>
    <property type="match status" value="1"/>
</dbReference>
<name>A0A4Y6UXN7_SACBS</name>
<keyword evidence="3" id="KW-1185">Reference proteome</keyword>
<dbReference type="InterPro" id="IPR036291">
    <property type="entry name" value="NAD(P)-bd_dom_sf"/>
</dbReference>
<dbReference type="PANTHER" id="PTHR47129:SF1">
    <property type="entry name" value="NMRA-LIKE DOMAIN-CONTAINING PROTEIN"/>
    <property type="match status" value="1"/>
</dbReference>
<reference evidence="2 3" key="1">
    <citation type="submission" date="2019-06" db="EMBL/GenBank/DDBJ databases">
        <title>Saccharibacillus brassicae sp. nov., an endophytic bacterium isolated from Chinese cabbage seeds (Brassica pekinensis).</title>
        <authorList>
            <person name="Jiang L."/>
            <person name="Lee J."/>
            <person name="Kim S.W."/>
        </authorList>
    </citation>
    <scope>NUCLEOTIDE SEQUENCE [LARGE SCALE GENOMIC DNA]</scope>
    <source>
        <strain evidence="3">KCTC 43072 / ATSA2</strain>
    </source>
</reference>
<evidence type="ECO:0000313" key="2">
    <source>
        <dbReference type="EMBL" id="QDH21037.1"/>
    </source>
</evidence>
<dbReference type="SUPFAM" id="SSF51735">
    <property type="entry name" value="NAD(P)-binding Rossmann-fold domains"/>
    <property type="match status" value="1"/>
</dbReference>
<organism evidence="2 3">
    <name type="scientific">Saccharibacillus brassicae</name>
    <dbReference type="NCBI Taxonomy" id="2583377"/>
    <lineage>
        <taxon>Bacteria</taxon>
        <taxon>Bacillati</taxon>
        <taxon>Bacillota</taxon>
        <taxon>Bacilli</taxon>
        <taxon>Bacillales</taxon>
        <taxon>Paenibacillaceae</taxon>
        <taxon>Saccharibacillus</taxon>
    </lineage>
</organism>
<dbReference type="Gene3D" id="3.90.25.10">
    <property type="entry name" value="UDP-galactose 4-epimerase, domain 1"/>
    <property type="match status" value="1"/>
</dbReference>
<proteinExistence type="predicted"/>
<dbReference type="EMBL" id="CP041217">
    <property type="protein sequence ID" value="QDH21037.1"/>
    <property type="molecule type" value="Genomic_DNA"/>
</dbReference>
<dbReference type="Pfam" id="PF05368">
    <property type="entry name" value="NmrA"/>
    <property type="match status" value="1"/>
</dbReference>
<dbReference type="AlphaFoldDB" id="A0A4Y6UXN7"/>
<sequence length="291" mass="30352">MGKIIVTGASGHLGTAAIRHLINLGTPAGDIVGIVRDKAKASEIAQLGVELRHGDYDDASTLPAAFEGGEKLLFVSASSMDNTLRIRQHAAVVEAARNAGVQHIAYTGIAFPEQMTTGLENVHLATEYMLRTTGIAYTFLRNGFYVDLLVNEGTPHVAAAGSVISAAPTGKMNYVTRDNLARAAAVVLTGEGHANRIYELTSPQPFSYDEYAAVLAEVSGKPVAHKALPAPEAVTALASAGVPEEAGGFLVYVVDAAIEKGEFASASTDLTDLIGDAYTPLKSAVEAVFKG</sequence>
<feature type="domain" description="NmrA-like" evidence="1">
    <location>
        <begin position="3"/>
        <end position="263"/>
    </location>
</feature>
<dbReference type="KEGG" id="saca:FFV09_09360"/>
<gene>
    <name evidence="2" type="ORF">FFV09_09360</name>
</gene>
<dbReference type="InterPro" id="IPR052718">
    <property type="entry name" value="NmrA-type_oxidoreductase"/>
</dbReference>
<dbReference type="Proteomes" id="UP000316968">
    <property type="component" value="Chromosome"/>
</dbReference>
<dbReference type="CDD" id="cd05269">
    <property type="entry name" value="TMR_SDR_a"/>
    <property type="match status" value="1"/>
</dbReference>
<accession>A0A4Y6UXN7</accession>
<evidence type="ECO:0000313" key="3">
    <source>
        <dbReference type="Proteomes" id="UP000316968"/>
    </source>
</evidence>
<dbReference type="PANTHER" id="PTHR47129">
    <property type="entry name" value="QUINONE OXIDOREDUCTASE 2"/>
    <property type="match status" value="1"/>
</dbReference>
<evidence type="ECO:0000259" key="1">
    <source>
        <dbReference type="Pfam" id="PF05368"/>
    </source>
</evidence>